<evidence type="ECO:0000256" key="15">
    <source>
        <dbReference type="ARBA" id="ARBA00022832"/>
    </source>
</evidence>
<gene>
    <name evidence="23" type="ORF">R3P95_08345</name>
</gene>
<dbReference type="InterPro" id="IPR011763">
    <property type="entry name" value="COA_CT_C"/>
</dbReference>
<reference evidence="23 24" key="1">
    <citation type="submission" date="2023-10" db="EMBL/GenBank/DDBJ databases">
        <title>Development of a sustainable strategy for remediation of hydrocarbon-contaminated territories based on the waste exchange concept.</title>
        <authorList>
            <person name="Krivoruchko A."/>
        </authorList>
    </citation>
    <scope>NUCLEOTIDE SEQUENCE [LARGE SCALE GENOMIC DNA]</scope>
    <source>
        <strain evidence="23 24">IEGM 1322</strain>
    </source>
</reference>
<evidence type="ECO:0000256" key="5">
    <source>
        <dbReference type="ARBA" id="ARBA00006276"/>
    </source>
</evidence>
<evidence type="ECO:0000256" key="18">
    <source>
        <dbReference type="ARBA" id="ARBA00023160"/>
    </source>
</evidence>
<comment type="catalytic activity">
    <reaction evidence="20">
        <text>N(6)-carboxybiotinyl-L-lysyl-[protein] + acetyl-CoA = N(6)-biotinyl-L-lysyl-[protein] + malonyl-CoA</text>
        <dbReference type="Rhea" id="RHEA:54728"/>
        <dbReference type="Rhea" id="RHEA-COMP:10505"/>
        <dbReference type="Rhea" id="RHEA-COMP:10506"/>
        <dbReference type="ChEBI" id="CHEBI:57288"/>
        <dbReference type="ChEBI" id="CHEBI:57384"/>
        <dbReference type="ChEBI" id="CHEBI:83144"/>
        <dbReference type="ChEBI" id="CHEBI:83145"/>
        <dbReference type="EC" id="2.1.3.15"/>
    </reaction>
</comment>
<dbReference type="InterPro" id="IPR011762">
    <property type="entry name" value="COA_CT_N"/>
</dbReference>
<comment type="similarity">
    <text evidence="5">In the C-terminal section; belongs to the AccA family.</text>
</comment>
<dbReference type="Pfam" id="PF01039">
    <property type="entry name" value="Carboxyl_trans"/>
    <property type="match status" value="1"/>
</dbReference>
<evidence type="ECO:0000256" key="17">
    <source>
        <dbReference type="ARBA" id="ARBA00023098"/>
    </source>
</evidence>
<evidence type="ECO:0000256" key="14">
    <source>
        <dbReference type="ARBA" id="ARBA00022771"/>
    </source>
</evidence>
<comment type="pathway">
    <text evidence="3">Lipid metabolism; malonyl-CoA biosynthesis; malonyl-CoA from acetyl-CoA: step 1/1.</text>
</comment>
<evidence type="ECO:0000256" key="11">
    <source>
        <dbReference type="ARBA" id="ARBA00022516"/>
    </source>
</evidence>
<name>A0ABU4AWG0_9NOCA</name>
<evidence type="ECO:0000256" key="19">
    <source>
        <dbReference type="ARBA" id="ARBA00025280"/>
    </source>
</evidence>
<evidence type="ECO:0000256" key="1">
    <source>
        <dbReference type="ARBA" id="ARBA00001947"/>
    </source>
</evidence>
<keyword evidence="13" id="KW-0547">Nucleotide-binding</keyword>
<dbReference type="PANTHER" id="PTHR42853">
    <property type="entry name" value="ACETYL-COENZYME A CARBOXYLASE CARBOXYL TRANSFERASE SUBUNIT ALPHA"/>
    <property type="match status" value="1"/>
</dbReference>
<dbReference type="Proteomes" id="UP001185899">
    <property type="component" value="Unassembled WGS sequence"/>
</dbReference>
<dbReference type="InterPro" id="IPR001095">
    <property type="entry name" value="Acetyl_CoA_COase_a_su"/>
</dbReference>
<evidence type="ECO:0000256" key="8">
    <source>
        <dbReference type="ARBA" id="ARBA00011883"/>
    </source>
</evidence>
<feature type="domain" description="CoA carboxyltransferase N-terminal" evidence="21">
    <location>
        <begin position="1"/>
        <end position="232"/>
    </location>
</feature>
<keyword evidence="15" id="KW-0276">Fatty acid metabolism</keyword>
<evidence type="ECO:0000256" key="10">
    <source>
        <dbReference type="ARBA" id="ARBA00022490"/>
    </source>
</evidence>
<evidence type="ECO:0000256" key="12">
    <source>
        <dbReference type="ARBA" id="ARBA00022679"/>
    </source>
</evidence>
<protein>
    <recommendedName>
        <fullName evidence="9">Acetyl-coenzyme A carboxylase carboxyl transferase subunits beta/alpha</fullName>
        <ecNumber evidence="8">2.1.3.15</ecNumber>
    </recommendedName>
</protein>
<comment type="subcellular location">
    <subcellularLocation>
        <location evidence="2">Cytoplasm</location>
    </subcellularLocation>
</comment>
<accession>A0ABU4AWG0</accession>
<evidence type="ECO:0000256" key="20">
    <source>
        <dbReference type="ARBA" id="ARBA00049152"/>
    </source>
</evidence>
<dbReference type="GO" id="GO:0016740">
    <property type="term" value="F:transferase activity"/>
    <property type="evidence" value="ECO:0007669"/>
    <property type="project" value="UniProtKB-KW"/>
</dbReference>
<dbReference type="EC" id="2.1.3.15" evidence="8"/>
<evidence type="ECO:0000256" key="16">
    <source>
        <dbReference type="ARBA" id="ARBA00022840"/>
    </source>
</evidence>
<evidence type="ECO:0000313" key="24">
    <source>
        <dbReference type="Proteomes" id="UP001185899"/>
    </source>
</evidence>
<dbReference type="EMBL" id="JAWLKE010000003">
    <property type="protein sequence ID" value="MDV6230555.1"/>
    <property type="molecule type" value="Genomic_DNA"/>
</dbReference>
<keyword evidence="14" id="KW-0862">Zinc</keyword>
<keyword evidence="17" id="KW-0443">Lipid metabolism</keyword>
<comment type="cofactor">
    <cofactor evidence="1">
        <name>Zn(2+)</name>
        <dbReference type="ChEBI" id="CHEBI:29105"/>
    </cofactor>
</comment>
<dbReference type="InterPro" id="IPR000438">
    <property type="entry name" value="Acetyl_CoA_COase_Trfase_b_su"/>
</dbReference>
<evidence type="ECO:0000256" key="9">
    <source>
        <dbReference type="ARBA" id="ARBA00018312"/>
    </source>
</evidence>
<dbReference type="PROSITE" id="PS50980">
    <property type="entry name" value="COA_CT_NTER"/>
    <property type="match status" value="1"/>
</dbReference>
<evidence type="ECO:0000256" key="6">
    <source>
        <dbReference type="ARBA" id="ARBA00010284"/>
    </source>
</evidence>
<organism evidence="23 24">
    <name type="scientific">Rhodococcus cercidiphylli</name>
    <dbReference type="NCBI Taxonomy" id="489916"/>
    <lineage>
        <taxon>Bacteria</taxon>
        <taxon>Bacillati</taxon>
        <taxon>Actinomycetota</taxon>
        <taxon>Actinomycetes</taxon>
        <taxon>Mycobacteriales</taxon>
        <taxon>Nocardiaceae</taxon>
        <taxon>Rhodococcus</taxon>
    </lineage>
</organism>
<keyword evidence="24" id="KW-1185">Reference proteome</keyword>
<comment type="similarity">
    <text evidence="6">In the N-terminal section; belongs to the AccD/PCCB family.</text>
</comment>
<keyword evidence="12 23" id="KW-0808">Transferase</keyword>
<dbReference type="PROSITE" id="PS50989">
    <property type="entry name" value="COA_CT_CTER"/>
    <property type="match status" value="1"/>
</dbReference>
<dbReference type="PRINTS" id="PR01070">
    <property type="entry name" value="ACCCTRFRASEB"/>
</dbReference>
<keyword evidence="14" id="KW-0863">Zinc-finger</keyword>
<keyword evidence="11" id="KW-0444">Lipid biosynthesis</keyword>
<evidence type="ECO:0000259" key="22">
    <source>
        <dbReference type="PROSITE" id="PS50989"/>
    </source>
</evidence>
<dbReference type="Gene3D" id="3.90.226.10">
    <property type="entry name" value="2-enoyl-CoA Hydratase, Chain A, domain 1"/>
    <property type="match status" value="2"/>
</dbReference>
<dbReference type="RefSeq" id="WP_317547994.1">
    <property type="nucleotide sequence ID" value="NZ_JAWLKE010000003.1"/>
</dbReference>
<feature type="domain" description="CoA carboxyltransferase C-terminal" evidence="22">
    <location>
        <begin position="234"/>
        <end position="457"/>
    </location>
</feature>
<keyword evidence="10" id="KW-0963">Cytoplasm</keyword>
<evidence type="ECO:0000259" key="21">
    <source>
        <dbReference type="PROSITE" id="PS50980"/>
    </source>
</evidence>
<evidence type="ECO:0000256" key="7">
    <source>
        <dbReference type="ARBA" id="ARBA00011664"/>
    </source>
</evidence>
<dbReference type="PANTHER" id="PTHR42853:SF3">
    <property type="entry name" value="ACETYL-COENZYME A CARBOXYLASE CARBOXYL TRANSFERASE SUBUNIT ALPHA, CHLOROPLASTIC"/>
    <property type="match status" value="1"/>
</dbReference>
<comment type="similarity">
    <text evidence="4">Belongs to the AccD/PCCB family.</text>
</comment>
<comment type="caution">
    <text evidence="23">The sequence shown here is derived from an EMBL/GenBank/DDBJ whole genome shotgun (WGS) entry which is preliminary data.</text>
</comment>
<comment type="function">
    <text evidence="19">Component of the acetyl coenzyme A carboxylase (ACC) complex. Biotin carboxylase (BC) catalyzes the carboxylation of biotin on its carrier protein (BCCP) and then the CO(2) group is transferred by the transcarboxylase to acetyl-CoA to form malonyl-CoA.</text>
</comment>
<sequence length="482" mass="49653">MTASVIGTPDGVDETATHFADEWDLDLVSTDPLGFAGYTPPAIESVRSGTVRAPDGTGEHVFIDCDFARHGGTMGAVAGERIVRAVRRATDRALPVAFRVSSGGARLQEGMFALVQMARVTSALVEHRRAGLMTAAALRHPTTGGVYASWASGADVRIAAPGAVIGFGGPRVVEQVTGVRPPASSHTAESAYANGLLDALVPEPEQPARLRAVLGLAAADPLTLPAGRGGPRTAAASPVSSDAWDVAGFARSPRRASGLEWAAWLTDSWIELHGTDPAIRAGIATVDGVRVVLIAMDRVPGAGLGLPGPAAFRLAQRAISLADRLHLPVVTLVDTPGADPSPDAEADGIAHEISATMAAMAALSSVSVSIVVGEGGSGGAMALAHADHVAMLRHSVFWVIGPEAGSAVLYRDPSRAAGLARAFAPTAAELVGSGFAERALPESITGVRRYILDSIARNDAGHRTSRWNAMTERAYRGAGPNS</sequence>
<comment type="subunit">
    <text evidence="7">Acetyl-CoA carboxylase is a heterotetramer composed of biotin carboxyl carrier protein (AccB), biotin carboxylase (AccC) and two subunits of ACCase subunit beta/alpha.</text>
</comment>
<dbReference type="SUPFAM" id="SSF52096">
    <property type="entry name" value="ClpP/crotonase"/>
    <property type="match status" value="2"/>
</dbReference>
<evidence type="ECO:0000256" key="2">
    <source>
        <dbReference type="ARBA" id="ARBA00004496"/>
    </source>
</evidence>
<evidence type="ECO:0000256" key="4">
    <source>
        <dbReference type="ARBA" id="ARBA00006102"/>
    </source>
</evidence>
<proteinExistence type="inferred from homology"/>
<keyword evidence="18" id="KW-0275">Fatty acid biosynthesis</keyword>
<dbReference type="Pfam" id="PF03255">
    <property type="entry name" value="ACCA"/>
    <property type="match status" value="1"/>
</dbReference>
<keyword evidence="16" id="KW-0067">ATP-binding</keyword>
<evidence type="ECO:0000256" key="13">
    <source>
        <dbReference type="ARBA" id="ARBA00022741"/>
    </source>
</evidence>
<evidence type="ECO:0000256" key="3">
    <source>
        <dbReference type="ARBA" id="ARBA00004956"/>
    </source>
</evidence>
<keyword evidence="14" id="KW-0479">Metal-binding</keyword>
<evidence type="ECO:0000313" key="23">
    <source>
        <dbReference type="EMBL" id="MDV6230555.1"/>
    </source>
</evidence>
<dbReference type="InterPro" id="IPR029045">
    <property type="entry name" value="ClpP/crotonase-like_dom_sf"/>
</dbReference>
<dbReference type="InterPro" id="IPR034733">
    <property type="entry name" value="AcCoA_carboxyl_beta"/>
</dbReference>